<reference evidence="2" key="1">
    <citation type="submission" date="2023-06" db="EMBL/GenBank/DDBJ databases">
        <authorList>
            <consortium name="Lawrence Berkeley National Laboratory"/>
            <person name="Ahrendt S."/>
            <person name="Sahu N."/>
            <person name="Indic B."/>
            <person name="Wong-Bajracharya J."/>
            <person name="Merenyi Z."/>
            <person name="Ke H.-M."/>
            <person name="Monk M."/>
            <person name="Kocsube S."/>
            <person name="Drula E."/>
            <person name="Lipzen A."/>
            <person name="Balint B."/>
            <person name="Henrissat B."/>
            <person name="Andreopoulos B."/>
            <person name="Martin F.M."/>
            <person name="Harder C.B."/>
            <person name="Rigling D."/>
            <person name="Ford K.L."/>
            <person name="Foster G.D."/>
            <person name="Pangilinan J."/>
            <person name="Papanicolaou A."/>
            <person name="Barry K."/>
            <person name="LaButti K."/>
            <person name="Viragh M."/>
            <person name="Koriabine M."/>
            <person name="Yan M."/>
            <person name="Riley R."/>
            <person name="Champramary S."/>
            <person name="Plett K.L."/>
            <person name="Tsai I.J."/>
            <person name="Slot J."/>
            <person name="Sipos G."/>
            <person name="Plett J."/>
            <person name="Nagy L.G."/>
            <person name="Grigoriev I.V."/>
        </authorList>
    </citation>
    <scope>NUCLEOTIDE SEQUENCE</scope>
    <source>
        <strain evidence="2">FPL87.14</strain>
    </source>
</reference>
<keyword evidence="3" id="KW-1185">Reference proteome</keyword>
<dbReference type="EMBL" id="JAUEPT010000115">
    <property type="protein sequence ID" value="KAK0431404.1"/>
    <property type="molecule type" value="Genomic_DNA"/>
</dbReference>
<keyword evidence="1" id="KW-1133">Transmembrane helix</keyword>
<dbReference type="Proteomes" id="UP001175226">
    <property type="component" value="Unassembled WGS sequence"/>
</dbReference>
<feature type="transmembrane region" description="Helical" evidence="1">
    <location>
        <begin position="18"/>
        <end position="39"/>
    </location>
</feature>
<sequence length="184" mass="20482">MLPFIGTYIWTHQISKSWVLMISWSLIAALALTAACGAVRITTVLQRYECDTSLNSEWILITVSSKAKIGSSMNRTEFNRCWRKQVESKIRVVQRSGSLRPGNGAANPAHRTFVSNAKRKWFLFPTTIMADAYSAKDSSGVIEYFCSSQASKTNIFKIPDPSVANDYTLVPCPKFLPSLTMSVS</sequence>
<evidence type="ECO:0000313" key="2">
    <source>
        <dbReference type="EMBL" id="KAK0431404.1"/>
    </source>
</evidence>
<protein>
    <submittedName>
        <fullName evidence="2">Uncharacterized protein</fullName>
    </submittedName>
</protein>
<organism evidence="2 3">
    <name type="scientific">Armillaria borealis</name>
    <dbReference type="NCBI Taxonomy" id="47425"/>
    <lineage>
        <taxon>Eukaryota</taxon>
        <taxon>Fungi</taxon>
        <taxon>Dikarya</taxon>
        <taxon>Basidiomycota</taxon>
        <taxon>Agaricomycotina</taxon>
        <taxon>Agaricomycetes</taxon>
        <taxon>Agaricomycetidae</taxon>
        <taxon>Agaricales</taxon>
        <taxon>Marasmiineae</taxon>
        <taxon>Physalacriaceae</taxon>
        <taxon>Armillaria</taxon>
    </lineage>
</organism>
<evidence type="ECO:0000313" key="3">
    <source>
        <dbReference type="Proteomes" id="UP001175226"/>
    </source>
</evidence>
<accession>A0AA39MF28</accession>
<proteinExistence type="predicted"/>
<dbReference type="AlphaFoldDB" id="A0AA39MF28"/>
<keyword evidence="1" id="KW-0472">Membrane</keyword>
<evidence type="ECO:0000256" key="1">
    <source>
        <dbReference type="SAM" id="Phobius"/>
    </source>
</evidence>
<keyword evidence="1" id="KW-0812">Transmembrane</keyword>
<gene>
    <name evidence="2" type="ORF">EV421DRAFT_2024559</name>
</gene>
<comment type="caution">
    <text evidence="2">The sequence shown here is derived from an EMBL/GenBank/DDBJ whole genome shotgun (WGS) entry which is preliminary data.</text>
</comment>
<name>A0AA39MF28_9AGAR</name>